<organism evidence="2 3">
    <name type="scientific">Geodermatophilus poikilotrophus</name>
    <dbReference type="NCBI Taxonomy" id="1333667"/>
    <lineage>
        <taxon>Bacteria</taxon>
        <taxon>Bacillati</taxon>
        <taxon>Actinomycetota</taxon>
        <taxon>Actinomycetes</taxon>
        <taxon>Geodermatophilales</taxon>
        <taxon>Geodermatophilaceae</taxon>
        <taxon>Geodermatophilus</taxon>
    </lineage>
</organism>
<dbReference type="AlphaFoldDB" id="A0A1H9YEY5"/>
<sequence>MTAQQTVPTTATGSHVLEEGFFASQSFDYGIRITLGATAYGVGDVGTVLATAARITDGDWASWFSAWTDRADQLAALAVQHRQAGDLRGASWAFLAAADAWSRSLDAVDGLPAEQAEAVLLPTFRKGRDCWEAWIDCAGSRYVRVDVPYEDTTLPGYLLRPDASGRARPTLVITNGSDGPITDMWWAGAAEALDRGWNAFVYDGPGQQSMLFERGTTFRPDWEAVLTPVVDALVGRPDVDAAALTASGISQAGYWVPRALAFEHRFVAAVADPGVVDVSTSWVEYLPAEMLQLLDAGRKDDFDRYMAQAGGDPETGRTFAYRARPYGASSPFDLFTEVRRYQLRDVAERIRTPLLITEPEDEQFWPGQSEQLARLLTAPHEVARFGVVDGANWHCQPLGRRLTALRAFEWLEAHLPSR</sequence>
<protein>
    <recommendedName>
        <fullName evidence="4">Alpha/beta hydrolase family protein</fullName>
    </recommendedName>
</protein>
<evidence type="ECO:0000256" key="1">
    <source>
        <dbReference type="ARBA" id="ARBA00008645"/>
    </source>
</evidence>
<evidence type="ECO:0000313" key="3">
    <source>
        <dbReference type="Proteomes" id="UP000198507"/>
    </source>
</evidence>
<accession>A0A1H9YEY5</accession>
<dbReference type="Gene3D" id="3.40.50.1820">
    <property type="entry name" value="alpha/beta hydrolase"/>
    <property type="match status" value="1"/>
</dbReference>
<evidence type="ECO:0008006" key="4">
    <source>
        <dbReference type="Google" id="ProtNLM"/>
    </source>
</evidence>
<name>A0A1H9YEY5_9ACTN</name>
<dbReference type="PANTHER" id="PTHR22946:SF12">
    <property type="entry name" value="CONIDIAL PIGMENT BIOSYNTHESIS PROTEIN AYG1 (AFU_ORTHOLOGUE AFUA_2G17550)"/>
    <property type="match status" value="1"/>
</dbReference>
<gene>
    <name evidence="2" type="ORF">SAMN04488546_0071</name>
</gene>
<dbReference type="EMBL" id="FOIE01000001">
    <property type="protein sequence ID" value="SES67477.1"/>
    <property type="molecule type" value="Genomic_DNA"/>
</dbReference>
<evidence type="ECO:0000313" key="2">
    <source>
        <dbReference type="EMBL" id="SES67477.1"/>
    </source>
</evidence>
<dbReference type="Proteomes" id="UP000198507">
    <property type="component" value="Unassembled WGS sequence"/>
</dbReference>
<dbReference type="RefSeq" id="WP_091437468.1">
    <property type="nucleotide sequence ID" value="NZ_FOIE01000001.1"/>
</dbReference>
<dbReference type="InterPro" id="IPR050261">
    <property type="entry name" value="FrsA_esterase"/>
</dbReference>
<dbReference type="PANTHER" id="PTHR22946">
    <property type="entry name" value="DIENELACTONE HYDROLASE DOMAIN-CONTAINING PROTEIN-RELATED"/>
    <property type="match status" value="1"/>
</dbReference>
<comment type="similarity">
    <text evidence="1">Belongs to the AB hydrolase superfamily.</text>
</comment>
<dbReference type="Gene3D" id="1.20.1440.110">
    <property type="entry name" value="acylaminoacyl peptidase"/>
    <property type="match status" value="1"/>
</dbReference>
<dbReference type="InterPro" id="IPR029058">
    <property type="entry name" value="AB_hydrolase_fold"/>
</dbReference>
<reference evidence="3" key="1">
    <citation type="submission" date="2016-10" db="EMBL/GenBank/DDBJ databases">
        <authorList>
            <person name="Varghese N."/>
            <person name="Submissions S."/>
        </authorList>
    </citation>
    <scope>NUCLEOTIDE SEQUENCE [LARGE SCALE GENOMIC DNA]</scope>
    <source>
        <strain evidence="3">DSM 44209</strain>
    </source>
</reference>
<dbReference type="SUPFAM" id="SSF53474">
    <property type="entry name" value="alpha/beta-Hydrolases"/>
    <property type="match status" value="1"/>
</dbReference>
<keyword evidence="3" id="KW-1185">Reference proteome</keyword>
<dbReference type="OrthoDB" id="9765647at2"/>
<proteinExistence type="inferred from homology"/>